<dbReference type="InterPro" id="IPR023674">
    <property type="entry name" value="Ribosomal_uL1-like"/>
</dbReference>
<keyword evidence="12" id="KW-1185">Reference proteome</keyword>
<evidence type="ECO:0000256" key="7">
    <source>
        <dbReference type="ARBA" id="ARBA00023274"/>
    </source>
</evidence>
<evidence type="ECO:0000256" key="3">
    <source>
        <dbReference type="ARBA" id="ARBA00022730"/>
    </source>
</evidence>
<dbReference type="InterPro" id="IPR023673">
    <property type="entry name" value="Ribosomal_uL1_CS"/>
</dbReference>
<accession>A0A558ARW4</accession>
<dbReference type="HAMAP" id="MF_01318_B">
    <property type="entry name" value="Ribosomal_uL1_B"/>
    <property type="match status" value="1"/>
</dbReference>
<dbReference type="GO" id="GO:0006417">
    <property type="term" value="P:regulation of translation"/>
    <property type="evidence" value="ECO:0007669"/>
    <property type="project" value="UniProtKB-KW"/>
</dbReference>
<dbReference type="GO" id="GO:0003735">
    <property type="term" value="F:structural constituent of ribosome"/>
    <property type="evidence" value="ECO:0007669"/>
    <property type="project" value="InterPro"/>
</dbReference>
<proteinExistence type="inferred from homology"/>
<evidence type="ECO:0000256" key="2">
    <source>
        <dbReference type="ARBA" id="ARBA00022491"/>
    </source>
</evidence>
<dbReference type="PANTHER" id="PTHR36427:SF3">
    <property type="entry name" value="LARGE RIBOSOMAL SUBUNIT PROTEIN UL1M"/>
    <property type="match status" value="1"/>
</dbReference>
<keyword evidence="3 9" id="KW-0699">rRNA-binding</keyword>
<dbReference type="InterPro" id="IPR005878">
    <property type="entry name" value="Ribosom_uL1_bac-type"/>
</dbReference>
<dbReference type="GO" id="GO:0019843">
    <property type="term" value="F:rRNA binding"/>
    <property type="evidence" value="ECO:0007669"/>
    <property type="project" value="UniProtKB-UniRule"/>
</dbReference>
<keyword evidence="5 9" id="KW-0694">RNA-binding</keyword>
<dbReference type="FunFam" id="3.40.50.790:FF:000001">
    <property type="entry name" value="50S ribosomal protein L1"/>
    <property type="match status" value="1"/>
</dbReference>
<keyword evidence="7 9" id="KW-0687">Ribonucleoprotein</keyword>
<comment type="similarity">
    <text evidence="1 9 10">Belongs to the universal ribosomal protein uL1 family.</text>
</comment>
<evidence type="ECO:0000313" key="11">
    <source>
        <dbReference type="EMBL" id="TVT27002.1"/>
    </source>
</evidence>
<name>A0A558ARW4_9STAP</name>
<dbReference type="CDD" id="cd00403">
    <property type="entry name" value="Ribosomal_L1"/>
    <property type="match status" value="1"/>
</dbReference>
<evidence type="ECO:0000256" key="8">
    <source>
        <dbReference type="ARBA" id="ARBA00035241"/>
    </source>
</evidence>
<dbReference type="EMBL" id="VMSJ01000005">
    <property type="protein sequence ID" value="TVT27002.1"/>
    <property type="molecule type" value="Genomic_DNA"/>
</dbReference>
<sequence length="231" mass="24730">MAKRSKKYQAALEKFDQNASYSIEEAVKLAKETSTVNFDASVEVAFRLGIDTRKNDQQIRGAIVLPHGTGKSQRVLVFAKGDKAKEAEAAGADYVGDQDYIQKINGGWFDFDVIVATPDMMGEVGKLGRVLGPKGLMPNPKTGTVTMDVTKAVEEIKAGKVEYRAEKSGIVHAAIGKVSFDEAKLADNFRALSDALSKAKPASAKGVYFKSVAVTSTMGPGVKVDPGEVRV</sequence>
<evidence type="ECO:0000256" key="4">
    <source>
        <dbReference type="ARBA" id="ARBA00022845"/>
    </source>
</evidence>
<comment type="function">
    <text evidence="9">Protein L1 is also a translational repressor protein, it controls the translation of the L11 operon by binding to its mRNA.</text>
</comment>
<comment type="subunit">
    <text evidence="9">Part of the 50S ribosomal subunit.</text>
</comment>
<dbReference type="Gene3D" id="3.40.50.790">
    <property type="match status" value="1"/>
</dbReference>
<gene>
    <name evidence="9" type="primary">rplA</name>
    <name evidence="11" type="ORF">FO441_10915</name>
</gene>
<comment type="function">
    <text evidence="9">Binds directly to 23S rRNA. The L1 stalk is quite mobile in the ribosome, and is involved in E site tRNA release.</text>
</comment>
<evidence type="ECO:0000256" key="1">
    <source>
        <dbReference type="ARBA" id="ARBA00010531"/>
    </source>
</evidence>
<dbReference type="RefSeq" id="WP_145289959.1">
    <property type="nucleotide sequence ID" value="NZ_VMSJ01000005.1"/>
</dbReference>
<reference evidence="11 12" key="1">
    <citation type="submission" date="2019-07" db="EMBL/GenBank/DDBJ databases">
        <title>Salinicoccus cyprini sp. nov., isolated from gastro-intestinal tract of mirror carp, Cyprinus carpio var. specularis, collected from Gobind Sagar Reservoir, Himachal Pradesh, India.</title>
        <authorList>
            <person name="Talwar C."/>
            <person name="Singh A.K."/>
            <person name="Lal R."/>
            <person name="Negi R.K."/>
        </authorList>
    </citation>
    <scope>NUCLEOTIDE SEQUENCE [LARGE SCALE GENOMIC DNA]</scope>
    <source>
        <strain evidence="11 12">CT19</strain>
    </source>
</reference>
<dbReference type="GO" id="GO:0006412">
    <property type="term" value="P:translation"/>
    <property type="evidence" value="ECO:0007669"/>
    <property type="project" value="UniProtKB-UniRule"/>
</dbReference>
<dbReference type="SUPFAM" id="SSF56808">
    <property type="entry name" value="Ribosomal protein L1"/>
    <property type="match status" value="1"/>
</dbReference>
<dbReference type="OrthoDB" id="9803740at2"/>
<dbReference type="PROSITE" id="PS01199">
    <property type="entry name" value="RIBOSOMAL_L1"/>
    <property type="match status" value="1"/>
</dbReference>
<evidence type="ECO:0000256" key="9">
    <source>
        <dbReference type="HAMAP-Rule" id="MF_01318"/>
    </source>
</evidence>
<dbReference type="PANTHER" id="PTHR36427">
    <property type="entry name" value="54S RIBOSOMAL PROTEIN L1, MITOCHONDRIAL"/>
    <property type="match status" value="1"/>
</dbReference>
<protein>
    <recommendedName>
        <fullName evidence="8 9">Large ribosomal subunit protein uL1</fullName>
    </recommendedName>
</protein>
<dbReference type="GO" id="GO:0015934">
    <property type="term" value="C:large ribosomal subunit"/>
    <property type="evidence" value="ECO:0007669"/>
    <property type="project" value="InterPro"/>
</dbReference>
<dbReference type="PIRSF" id="PIRSF002155">
    <property type="entry name" value="Ribosomal_L1"/>
    <property type="match status" value="1"/>
</dbReference>
<dbReference type="Proteomes" id="UP000315103">
    <property type="component" value="Unassembled WGS sequence"/>
</dbReference>
<evidence type="ECO:0000256" key="10">
    <source>
        <dbReference type="RuleBase" id="RU000659"/>
    </source>
</evidence>
<evidence type="ECO:0000256" key="6">
    <source>
        <dbReference type="ARBA" id="ARBA00022980"/>
    </source>
</evidence>
<organism evidence="11 12">
    <name type="scientific">Salinicoccus cyprini</name>
    <dbReference type="NCBI Taxonomy" id="2493691"/>
    <lineage>
        <taxon>Bacteria</taxon>
        <taxon>Bacillati</taxon>
        <taxon>Bacillota</taxon>
        <taxon>Bacilli</taxon>
        <taxon>Bacillales</taxon>
        <taxon>Staphylococcaceae</taxon>
        <taxon>Salinicoccus</taxon>
    </lineage>
</organism>
<evidence type="ECO:0000256" key="5">
    <source>
        <dbReference type="ARBA" id="ARBA00022884"/>
    </source>
</evidence>
<dbReference type="Pfam" id="PF00687">
    <property type="entry name" value="Ribosomal_L1"/>
    <property type="match status" value="1"/>
</dbReference>
<keyword evidence="4 9" id="KW-0810">Translation regulation</keyword>
<keyword evidence="9" id="KW-0820">tRNA-binding</keyword>
<dbReference type="Gene3D" id="3.30.190.20">
    <property type="match status" value="1"/>
</dbReference>
<keyword evidence="6 9" id="KW-0689">Ribosomal protein</keyword>
<dbReference type="InterPro" id="IPR002143">
    <property type="entry name" value="Ribosomal_uL1"/>
</dbReference>
<dbReference type="GO" id="GO:0000049">
    <property type="term" value="F:tRNA binding"/>
    <property type="evidence" value="ECO:0007669"/>
    <property type="project" value="UniProtKB-KW"/>
</dbReference>
<dbReference type="InterPro" id="IPR028364">
    <property type="entry name" value="Ribosomal_uL1/biogenesis"/>
</dbReference>
<dbReference type="InterPro" id="IPR016095">
    <property type="entry name" value="Ribosomal_uL1_3-a/b-sand"/>
</dbReference>
<evidence type="ECO:0000313" key="12">
    <source>
        <dbReference type="Proteomes" id="UP000315103"/>
    </source>
</evidence>
<dbReference type="NCBIfam" id="TIGR01169">
    <property type="entry name" value="rplA_bact"/>
    <property type="match status" value="1"/>
</dbReference>
<dbReference type="AlphaFoldDB" id="A0A558ARW4"/>
<comment type="caution">
    <text evidence="11">The sequence shown here is derived from an EMBL/GenBank/DDBJ whole genome shotgun (WGS) entry which is preliminary data.</text>
</comment>
<keyword evidence="2 9" id="KW-0678">Repressor</keyword>